<evidence type="ECO:0000256" key="9">
    <source>
        <dbReference type="ARBA" id="ARBA00022741"/>
    </source>
</evidence>
<keyword evidence="3 19" id="KW-0245">EGF-like domain</keyword>
<dbReference type="CDD" id="cd14066">
    <property type="entry name" value="STKc_IRAK"/>
    <property type="match status" value="1"/>
</dbReference>
<gene>
    <name evidence="24" type="ORF">AAHA92_33134</name>
</gene>
<dbReference type="PANTHER" id="PTHR27005:SF515">
    <property type="entry name" value="WALL-ASSOCIATED RECEPTOR KINASE-LIKE 10-RELATED"/>
    <property type="match status" value="1"/>
</dbReference>
<evidence type="ECO:0000256" key="5">
    <source>
        <dbReference type="ARBA" id="ARBA00022679"/>
    </source>
</evidence>
<reference evidence="24 25" key="1">
    <citation type="submission" date="2024-06" db="EMBL/GenBank/DDBJ databases">
        <title>A chromosome level genome sequence of Diviner's sage (Salvia divinorum).</title>
        <authorList>
            <person name="Ford S.A."/>
            <person name="Ro D.-K."/>
            <person name="Ness R.W."/>
            <person name="Phillips M.A."/>
        </authorList>
    </citation>
    <scope>NUCLEOTIDE SEQUENCE [LARGE SCALE GENOMIC DNA]</scope>
    <source>
        <strain evidence="24">SAF-2024a</strain>
        <tissue evidence="24">Leaf</tissue>
    </source>
</reference>
<evidence type="ECO:0000256" key="17">
    <source>
        <dbReference type="ARBA" id="ARBA00047951"/>
    </source>
</evidence>
<comment type="function">
    <text evidence="18">Serine/threonine-protein kinase that may function as a signaling receptor of extracellular matrix component. Binding to pectin may have significance in the control of cell expansion, morphogenesis and development.</text>
</comment>
<keyword evidence="25" id="KW-1185">Reference proteome</keyword>
<comment type="catalytic activity">
    <reaction evidence="16">
        <text>L-seryl-[protein] + ATP = O-phospho-L-seryl-[protein] + ADP + H(+)</text>
        <dbReference type="Rhea" id="RHEA:17989"/>
        <dbReference type="Rhea" id="RHEA-COMP:9863"/>
        <dbReference type="Rhea" id="RHEA-COMP:11604"/>
        <dbReference type="ChEBI" id="CHEBI:15378"/>
        <dbReference type="ChEBI" id="CHEBI:29999"/>
        <dbReference type="ChEBI" id="CHEBI:30616"/>
        <dbReference type="ChEBI" id="CHEBI:83421"/>
        <dbReference type="ChEBI" id="CHEBI:456216"/>
    </reaction>
</comment>
<evidence type="ECO:0000256" key="15">
    <source>
        <dbReference type="ARBA" id="ARBA00023180"/>
    </source>
</evidence>
<dbReference type="InterPro" id="IPR001881">
    <property type="entry name" value="EGF-like_Ca-bd_dom"/>
</dbReference>
<dbReference type="InterPro" id="IPR008271">
    <property type="entry name" value="Ser/Thr_kinase_AS"/>
</dbReference>
<evidence type="ECO:0000256" key="13">
    <source>
        <dbReference type="ARBA" id="ARBA00023136"/>
    </source>
</evidence>
<feature type="chain" id="PRO_5044855399" evidence="21">
    <location>
        <begin position="23"/>
        <end position="625"/>
    </location>
</feature>
<dbReference type="EMBL" id="JBEAFC010000014">
    <property type="protein sequence ID" value="KAL1533217.1"/>
    <property type="molecule type" value="Genomic_DNA"/>
</dbReference>
<dbReference type="SMART" id="SM00179">
    <property type="entry name" value="EGF_CA"/>
    <property type="match status" value="2"/>
</dbReference>
<feature type="domain" description="Protein kinase" evidence="22">
    <location>
        <begin position="317"/>
        <end position="591"/>
    </location>
</feature>
<dbReference type="SUPFAM" id="SSF56112">
    <property type="entry name" value="Protein kinase-like (PK-like)"/>
    <property type="match status" value="1"/>
</dbReference>
<dbReference type="Proteomes" id="UP001567538">
    <property type="component" value="Unassembled WGS sequence"/>
</dbReference>
<keyword evidence="7 21" id="KW-0732">Signal</keyword>
<dbReference type="InterPro" id="IPR000742">
    <property type="entry name" value="EGF"/>
</dbReference>
<evidence type="ECO:0000256" key="2">
    <source>
        <dbReference type="ARBA" id="ARBA00022527"/>
    </source>
</evidence>
<dbReference type="Pfam" id="PF07645">
    <property type="entry name" value="EGF_CA"/>
    <property type="match status" value="1"/>
</dbReference>
<feature type="signal peptide" evidence="21">
    <location>
        <begin position="1"/>
        <end position="22"/>
    </location>
</feature>
<feature type="transmembrane region" description="Helical" evidence="20">
    <location>
        <begin position="247"/>
        <end position="268"/>
    </location>
</feature>
<evidence type="ECO:0000259" key="23">
    <source>
        <dbReference type="PROSITE" id="PS50026"/>
    </source>
</evidence>
<dbReference type="SMART" id="SM00220">
    <property type="entry name" value="S_TKc"/>
    <property type="match status" value="1"/>
</dbReference>
<evidence type="ECO:0000256" key="14">
    <source>
        <dbReference type="ARBA" id="ARBA00023157"/>
    </source>
</evidence>
<keyword evidence="13 20" id="KW-0472">Membrane</keyword>
<comment type="caution">
    <text evidence="24">The sequence shown here is derived from an EMBL/GenBank/DDBJ whole genome shotgun (WGS) entry which is preliminary data.</text>
</comment>
<feature type="domain" description="EGF-like" evidence="23">
    <location>
        <begin position="192"/>
        <end position="231"/>
    </location>
</feature>
<dbReference type="InterPro" id="IPR025287">
    <property type="entry name" value="WAK_GUB"/>
</dbReference>
<evidence type="ECO:0000256" key="1">
    <source>
        <dbReference type="ARBA" id="ARBA00004479"/>
    </source>
</evidence>
<evidence type="ECO:0000256" key="16">
    <source>
        <dbReference type="ARBA" id="ARBA00047558"/>
    </source>
</evidence>
<dbReference type="GO" id="GO:0004674">
    <property type="term" value="F:protein serine/threonine kinase activity"/>
    <property type="evidence" value="ECO:0007669"/>
    <property type="project" value="UniProtKB-KW"/>
</dbReference>
<proteinExistence type="predicted"/>
<dbReference type="PROSITE" id="PS00108">
    <property type="entry name" value="PROTEIN_KINASE_ST"/>
    <property type="match status" value="1"/>
</dbReference>
<dbReference type="SUPFAM" id="SSF57196">
    <property type="entry name" value="EGF/Laminin"/>
    <property type="match status" value="1"/>
</dbReference>
<evidence type="ECO:0000256" key="20">
    <source>
        <dbReference type="SAM" id="Phobius"/>
    </source>
</evidence>
<dbReference type="FunFam" id="2.10.25.10:FF:000038">
    <property type="entry name" value="Fibrillin 2"/>
    <property type="match status" value="1"/>
</dbReference>
<dbReference type="FunFam" id="3.30.200.20:FF:000043">
    <property type="entry name" value="Wall-associated receptor kinase 2"/>
    <property type="match status" value="1"/>
</dbReference>
<dbReference type="AlphaFoldDB" id="A0ABD1FMZ2"/>
<evidence type="ECO:0000256" key="4">
    <source>
        <dbReference type="ARBA" id="ARBA00022553"/>
    </source>
</evidence>
<dbReference type="InterPro" id="IPR011009">
    <property type="entry name" value="Kinase-like_dom_sf"/>
</dbReference>
<dbReference type="Gene3D" id="3.30.200.20">
    <property type="entry name" value="Phosphorylase Kinase, domain 1"/>
    <property type="match status" value="1"/>
</dbReference>
<dbReference type="CDD" id="cd00054">
    <property type="entry name" value="EGF_CA"/>
    <property type="match status" value="2"/>
</dbReference>
<evidence type="ECO:0000313" key="24">
    <source>
        <dbReference type="EMBL" id="KAL1533217.1"/>
    </source>
</evidence>
<dbReference type="Gene3D" id="1.10.510.10">
    <property type="entry name" value="Transferase(Phosphotransferase) domain 1"/>
    <property type="match status" value="1"/>
</dbReference>
<evidence type="ECO:0000256" key="3">
    <source>
        <dbReference type="ARBA" id="ARBA00022536"/>
    </source>
</evidence>
<evidence type="ECO:0000313" key="25">
    <source>
        <dbReference type="Proteomes" id="UP001567538"/>
    </source>
</evidence>
<dbReference type="InterPro" id="IPR045274">
    <property type="entry name" value="WAK-like"/>
</dbReference>
<dbReference type="SMART" id="SM00181">
    <property type="entry name" value="EGF"/>
    <property type="match status" value="2"/>
</dbReference>
<keyword evidence="9" id="KW-0547">Nucleotide-binding</keyword>
<dbReference type="Pfam" id="PF07714">
    <property type="entry name" value="PK_Tyr_Ser-Thr"/>
    <property type="match status" value="1"/>
</dbReference>
<dbReference type="PROSITE" id="PS50026">
    <property type="entry name" value="EGF_3"/>
    <property type="match status" value="1"/>
</dbReference>
<dbReference type="Pfam" id="PF13947">
    <property type="entry name" value="GUB_WAK_bind"/>
    <property type="match status" value="1"/>
</dbReference>
<comment type="catalytic activity">
    <reaction evidence="17">
        <text>L-threonyl-[protein] + ATP = O-phospho-L-threonyl-[protein] + ADP + H(+)</text>
        <dbReference type="Rhea" id="RHEA:46608"/>
        <dbReference type="Rhea" id="RHEA-COMP:11060"/>
        <dbReference type="Rhea" id="RHEA-COMP:11605"/>
        <dbReference type="ChEBI" id="CHEBI:15378"/>
        <dbReference type="ChEBI" id="CHEBI:30013"/>
        <dbReference type="ChEBI" id="CHEBI:30616"/>
        <dbReference type="ChEBI" id="CHEBI:61977"/>
        <dbReference type="ChEBI" id="CHEBI:456216"/>
    </reaction>
</comment>
<protein>
    <submittedName>
        <fullName evidence="24">Wall-associated receptor kinase-like 8</fullName>
    </submittedName>
</protein>
<dbReference type="Gene3D" id="2.10.25.10">
    <property type="entry name" value="Laminin"/>
    <property type="match status" value="2"/>
</dbReference>
<keyword evidence="12 20" id="KW-1133">Transmembrane helix</keyword>
<keyword evidence="11" id="KW-0067">ATP-binding</keyword>
<keyword evidence="14" id="KW-1015">Disulfide bond</keyword>
<keyword evidence="2" id="KW-0723">Serine/threonine-protein kinase</keyword>
<evidence type="ECO:0000259" key="22">
    <source>
        <dbReference type="PROSITE" id="PS50011"/>
    </source>
</evidence>
<dbReference type="InterPro" id="IPR000719">
    <property type="entry name" value="Prot_kinase_dom"/>
</dbReference>
<evidence type="ECO:0000256" key="12">
    <source>
        <dbReference type="ARBA" id="ARBA00022989"/>
    </source>
</evidence>
<dbReference type="GO" id="GO:0016020">
    <property type="term" value="C:membrane"/>
    <property type="evidence" value="ECO:0007669"/>
    <property type="project" value="UniProtKB-SubCell"/>
</dbReference>
<dbReference type="InterPro" id="IPR001245">
    <property type="entry name" value="Ser-Thr/Tyr_kinase_cat_dom"/>
</dbReference>
<keyword evidence="5" id="KW-0808">Transferase</keyword>
<keyword evidence="4" id="KW-0597">Phosphoprotein</keyword>
<keyword evidence="15" id="KW-0325">Glycoprotein</keyword>
<comment type="caution">
    <text evidence="19">Lacks conserved residue(s) required for the propagation of feature annotation.</text>
</comment>
<evidence type="ECO:0000256" key="6">
    <source>
        <dbReference type="ARBA" id="ARBA00022692"/>
    </source>
</evidence>
<organism evidence="24 25">
    <name type="scientific">Salvia divinorum</name>
    <name type="common">Maria pastora</name>
    <name type="synonym">Diviner's sage</name>
    <dbReference type="NCBI Taxonomy" id="28513"/>
    <lineage>
        <taxon>Eukaryota</taxon>
        <taxon>Viridiplantae</taxon>
        <taxon>Streptophyta</taxon>
        <taxon>Embryophyta</taxon>
        <taxon>Tracheophyta</taxon>
        <taxon>Spermatophyta</taxon>
        <taxon>Magnoliopsida</taxon>
        <taxon>eudicotyledons</taxon>
        <taxon>Gunneridae</taxon>
        <taxon>Pentapetalae</taxon>
        <taxon>asterids</taxon>
        <taxon>lamiids</taxon>
        <taxon>Lamiales</taxon>
        <taxon>Lamiaceae</taxon>
        <taxon>Nepetoideae</taxon>
        <taxon>Mentheae</taxon>
        <taxon>Salviinae</taxon>
        <taxon>Salvia</taxon>
        <taxon>Salvia subgen. Calosphace</taxon>
    </lineage>
</organism>
<name>A0ABD1FMZ2_SALDI</name>
<dbReference type="FunFam" id="1.10.510.10:FF:000084">
    <property type="entry name" value="Wall-associated receptor kinase 2"/>
    <property type="match status" value="1"/>
</dbReference>
<evidence type="ECO:0000256" key="10">
    <source>
        <dbReference type="ARBA" id="ARBA00022777"/>
    </source>
</evidence>
<evidence type="ECO:0000256" key="7">
    <source>
        <dbReference type="ARBA" id="ARBA00022729"/>
    </source>
</evidence>
<sequence>MQMIYFLLLVFLFFVLHPIAAASSPAHKPGCPGRCGNVTIPYPFGVGSGCSLGSSFNISCNTSTTPPKPYIYIGASYLYASLTDLSQSWKTTRVFPCSYAFIMVKGSQINSLYSYDYSILNQNSTAIIHYDHVVRLDWRLGDQNCSQTPRNSSFACQPNAQCVDFGANVGGYICKCSKGYQGNPYLNSSCRDIDECANSSLNPCVVNSKCINTYGSANCSCNKGYYGDGMKNGKGCTMLPPSNIAKFVVIGLASALGLLLLLLFCFWLHKVFEKKRNKNRKEKFFKHLASQQQTSEGAFGKTKLFTAKELEKATDHFNESRICGRGGQGIVHKGMLSDGTIVAIKRLKEVDENQVEQFINEVVILSQINHKNVVRLLGCCLATHTPQLVYEFLPNGTLFDFIHHPKIEFPLTWNMRLKIAADVAGALAYLHFASSIPIYHRDIKSTNILLDEKYIVKVSDFGISKLVQIDQTHLTTLVKGTFGYLDPEYYETSQYTEKSDVYSFGVALLELLTSQRPISLERPEVGRNLAAHFLSYMEANDLEAILDTQVSEEGAKEEVIAVARLARRCLNVKGKTRPTMKEVATELESLVISQIPEPEEATVTEAKHMMFSDIEYTWTTSDHTS</sequence>
<evidence type="ECO:0000256" key="11">
    <source>
        <dbReference type="ARBA" id="ARBA00022840"/>
    </source>
</evidence>
<keyword evidence="8" id="KW-0677">Repeat</keyword>
<dbReference type="PANTHER" id="PTHR27005">
    <property type="entry name" value="WALL-ASSOCIATED RECEPTOR KINASE-LIKE 21"/>
    <property type="match status" value="1"/>
</dbReference>
<evidence type="ECO:0000256" key="18">
    <source>
        <dbReference type="ARBA" id="ARBA00058961"/>
    </source>
</evidence>
<keyword evidence="6 20" id="KW-0812">Transmembrane</keyword>
<evidence type="ECO:0000256" key="8">
    <source>
        <dbReference type="ARBA" id="ARBA00022737"/>
    </source>
</evidence>
<evidence type="ECO:0000256" key="21">
    <source>
        <dbReference type="SAM" id="SignalP"/>
    </source>
</evidence>
<dbReference type="InterPro" id="IPR049883">
    <property type="entry name" value="NOTCH1_EGF-like"/>
</dbReference>
<keyword evidence="10" id="KW-0418">Kinase</keyword>
<dbReference type="PROSITE" id="PS50011">
    <property type="entry name" value="PROTEIN_KINASE_DOM"/>
    <property type="match status" value="1"/>
</dbReference>
<comment type="subcellular location">
    <subcellularLocation>
        <location evidence="1">Membrane</location>
        <topology evidence="1">Single-pass type I membrane protein</topology>
    </subcellularLocation>
</comment>
<evidence type="ECO:0000256" key="19">
    <source>
        <dbReference type="PROSITE-ProRule" id="PRU00076"/>
    </source>
</evidence>
<accession>A0ABD1FMZ2</accession>
<dbReference type="GO" id="GO:0005524">
    <property type="term" value="F:ATP binding"/>
    <property type="evidence" value="ECO:0007669"/>
    <property type="project" value="UniProtKB-KW"/>
</dbReference>